<gene>
    <name evidence="3" type="ORF">tinsulaeT_36880</name>
</gene>
<accession>A0ABQ6GWN1</accession>
<dbReference type="InterPro" id="IPR036249">
    <property type="entry name" value="Thioredoxin-like_sf"/>
</dbReference>
<dbReference type="SUPFAM" id="SSF47616">
    <property type="entry name" value="GST C-terminal domain-like"/>
    <property type="match status" value="1"/>
</dbReference>
<feature type="domain" description="GST N-terminal" evidence="1">
    <location>
        <begin position="2"/>
        <end position="80"/>
    </location>
</feature>
<organism evidence="3 4">
    <name type="scientific">Thalassotalea insulae</name>
    <dbReference type="NCBI Taxonomy" id="2056778"/>
    <lineage>
        <taxon>Bacteria</taxon>
        <taxon>Pseudomonadati</taxon>
        <taxon>Pseudomonadota</taxon>
        <taxon>Gammaproteobacteria</taxon>
        <taxon>Alteromonadales</taxon>
        <taxon>Colwelliaceae</taxon>
        <taxon>Thalassotalea</taxon>
    </lineage>
</organism>
<dbReference type="InterPro" id="IPR036282">
    <property type="entry name" value="Glutathione-S-Trfase_C_sf"/>
</dbReference>
<reference evidence="3 4" key="1">
    <citation type="submission" date="2023-03" db="EMBL/GenBank/DDBJ databases">
        <title>Draft genome sequence of Thalassotalea insulae KCTC 62186T.</title>
        <authorList>
            <person name="Sawabe T."/>
        </authorList>
    </citation>
    <scope>NUCLEOTIDE SEQUENCE [LARGE SCALE GENOMIC DNA]</scope>
    <source>
        <strain evidence="3 4">KCTC 62186</strain>
    </source>
</reference>
<evidence type="ECO:0000313" key="4">
    <source>
        <dbReference type="Proteomes" id="UP001157186"/>
    </source>
</evidence>
<sequence>MSQFTLRYFDVDGGRAEPIRLALSYGGIAFEDYRFPYSVFEQERKQTPLNQVPVLTIDDKVITQSNAILRFVGKQTNLYPQDLFQALICDEVMDAVEDCIDKIVSTFALTGDALKTAREQLIANDLTMYLKFLQAKLIQQGGEYFAGQRLTIADLKVMPLIGWLNRGVLDHIPSTLIAELAPELNAHAERVLSDEKIKAYYQARQQ</sequence>
<dbReference type="CDD" id="cd03039">
    <property type="entry name" value="GST_N_Sigma_like"/>
    <property type="match status" value="1"/>
</dbReference>
<dbReference type="InterPro" id="IPR040079">
    <property type="entry name" value="Glutathione_S-Trfase"/>
</dbReference>
<keyword evidence="4" id="KW-1185">Reference proteome</keyword>
<dbReference type="RefSeq" id="WP_284246330.1">
    <property type="nucleotide sequence ID" value="NZ_BSST01000001.1"/>
</dbReference>
<evidence type="ECO:0000259" key="2">
    <source>
        <dbReference type="PROSITE" id="PS50405"/>
    </source>
</evidence>
<dbReference type="InterPro" id="IPR050213">
    <property type="entry name" value="GST_superfamily"/>
</dbReference>
<dbReference type="Pfam" id="PF14497">
    <property type="entry name" value="GST_C_3"/>
    <property type="match status" value="1"/>
</dbReference>
<protein>
    <recommendedName>
        <fullName evidence="5">Glutathione S-transferase</fullName>
    </recommendedName>
</protein>
<dbReference type="EMBL" id="BSST01000001">
    <property type="protein sequence ID" value="GLX80348.1"/>
    <property type="molecule type" value="Genomic_DNA"/>
</dbReference>
<dbReference type="PANTHER" id="PTHR11571:SF150">
    <property type="entry name" value="GLUTATHIONE S-TRANSFERASE"/>
    <property type="match status" value="1"/>
</dbReference>
<feature type="domain" description="GST C-terminal" evidence="2">
    <location>
        <begin position="82"/>
        <end position="206"/>
    </location>
</feature>
<evidence type="ECO:0000259" key="1">
    <source>
        <dbReference type="PROSITE" id="PS50404"/>
    </source>
</evidence>
<name>A0ABQ6GWN1_9GAMM</name>
<dbReference type="SUPFAM" id="SSF52833">
    <property type="entry name" value="Thioredoxin-like"/>
    <property type="match status" value="1"/>
</dbReference>
<dbReference type="PROSITE" id="PS50405">
    <property type="entry name" value="GST_CTER"/>
    <property type="match status" value="1"/>
</dbReference>
<dbReference type="InterPro" id="IPR004046">
    <property type="entry name" value="GST_C"/>
</dbReference>
<dbReference type="SFLD" id="SFLDG01205">
    <property type="entry name" value="AMPS.1"/>
    <property type="match status" value="1"/>
</dbReference>
<evidence type="ECO:0000313" key="3">
    <source>
        <dbReference type="EMBL" id="GLX80348.1"/>
    </source>
</evidence>
<dbReference type="PROSITE" id="PS50404">
    <property type="entry name" value="GST_NTER"/>
    <property type="match status" value="1"/>
</dbReference>
<dbReference type="SFLD" id="SFLDS00019">
    <property type="entry name" value="Glutathione_Transferase_(cytos"/>
    <property type="match status" value="1"/>
</dbReference>
<dbReference type="Proteomes" id="UP001157186">
    <property type="component" value="Unassembled WGS sequence"/>
</dbReference>
<dbReference type="PANTHER" id="PTHR11571">
    <property type="entry name" value="GLUTATHIONE S-TRANSFERASE"/>
    <property type="match status" value="1"/>
</dbReference>
<dbReference type="Pfam" id="PF02798">
    <property type="entry name" value="GST_N"/>
    <property type="match status" value="1"/>
</dbReference>
<comment type="caution">
    <text evidence="3">The sequence shown here is derived from an EMBL/GenBank/DDBJ whole genome shotgun (WGS) entry which is preliminary data.</text>
</comment>
<dbReference type="Gene3D" id="1.20.1050.10">
    <property type="match status" value="1"/>
</dbReference>
<proteinExistence type="predicted"/>
<dbReference type="InterPro" id="IPR004045">
    <property type="entry name" value="Glutathione_S-Trfase_N"/>
</dbReference>
<evidence type="ECO:0008006" key="5">
    <source>
        <dbReference type="Google" id="ProtNLM"/>
    </source>
</evidence>
<dbReference type="InterPro" id="IPR010987">
    <property type="entry name" value="Glutathione-S-Trfase_C-like"/>
</dbReference>
<dbReference type="SFLD" id="SFLDG00363">
    <property type="entry name" value="AMPS_(cytGST):_Alpha-__Mu-__Pi"/>
    <property type="match status" value="1"/>
</dbReference>
<dbReference type="Gene3D" id="3.40.30.10">
    <property type="entry name" value="Glutaredoxin"/>
    <property type="match status" value="1"/>
</dbReference>